<dbReference type="CDD" id="cd07067">
    <property type="entry name" value="HP_PGM_like"/>
    <property type="match status" value="1"/>
</dbReference>
<dbReference type="Proteomes" id="UP000003111">
    <property type="component" value="Unassembled WGS sequence"/>
</dbReference>
<dbReference type="Pfam" id="PF00300">
    <property type="entry name" value="His_Phos_1"/>
    <property type="match status" value="1"/>
</dbReference>
<dbReference type="Gene3D" id="3.40.50.1240">
    <property type="entry name" value="Phosphoglycerate mutase-like"/>
    <property type="match status" value="1"/>
</dbReference>
<dbReference type="STRING" id="585531.HMPREF0063_12027"/>
<dbReference type="PANTHER" id="PTHR48100:SF15">
    <property type="entry name" value="SEDOHEPTULOSE 1,7-BISPHOSPHATASE"/>
    <property type="match status" value="1"/>
</dbReference>
<dbReference type="PANTHER" id="PTHR48100">
    <property type="entry name" value="BROAD-SPECIFICITY PHOSPHATASE YOR283W-RELATED"/>
    <property type="match status" value="1"/>
</dbReference>
<protein>
    <submittedName>
        <fullName evidence="2">Phosphoglycerate mutase family protein</fullName>
    </submittedName>
</protein>
<evidence type="ECO:0000313" key="2">
    <source>
        <dbReference type="EMBL" id="EFQ82818.1"/>
    </source>
</evidence>
<name>E2SE91_9ACTN</name>
<dbReference type="GO" id="GO:0101006">
    <property type="term" value="F:protein histidine phosphatase activity"/>
    <property type="evidence" value="ECO:0007669"/>
    <property type="project" value="TreeGrafter"/>
</dbReference>
<gene>
    <name evidence="2" type="ORF">HMPREF0063_12027</name>
</gene>
<dbReference type="SUPFAM" id="SSF53254">
    <property type="entry name" value="Phosphoglycerate mutase-like"/>
    <property type="match status" value="1"/>
</dbReference>
<dbReference type="OrthoDB" id="4697614at2"/>
<dbReference type="eggNOG" id="COG0406">
    <property type="taxonomic scope" value="Bacteria"/>
</dbReference>
<dbReference type="EMBL" id="ACLF03000006">
    <property type="protein sequence ID" value="EFQ82818.1"/>
    <property type="molecule type" value="Genomic_DNA"/>
</dbReference>
<proteinExistence type="predicted"/>
<feature type="binding site" evidence="1">
    <location>
        <position position="62"/>
    </location>
    <ligand>
        <name>substrate</name>
    </ligand>
</feature>
<dbReference type="HOGENOM" id="CLU_033323_13_1_11"/>
<dbReference type="InterPro" id="IPR050275">
    <property type="entry name" value="PGM_Phosphatase"/>
</dbReference>
<dbReference type="AlphaFoldDB" id="E2SE91"/>
<evidence type="ECO:0000256" key="1">
    <source>
        <dbReference type="PIRSR" id="PIRSR613078-2"/>
    </source>
</evidence>
<comment type="caution">
    <text evidence="2">The sequence shown here is derived from an EMBL/GenBank/DDBJ whole genome shotgun (WGS) entry which is preliminary data.</text>
</comment>
<accession>E2SE91</accession>
<sequence length="193" mass="20942">MAPLRSQLWMVRHGETEWSRDGRHTSTTDLPLTTEGERQAAAVVPLLAGVEFAQVLTSPRGRARRTAEIAGYGGATVDDDLSEWRYGAYEGITTAVIRETDPTWTVWEGPTPGGESPAEVEARLDRVVRRVRAADGPTLVFAHGHSLRVLAARWLGLPAAHGRHLFLDTATVSTLGDDRGTPVVATWNVAVGR</sequence>
<dbReference type="InterPro" id="IPR029033">
    <property type="entry name" value="His_PPase_superfam"/>
</dbReference>
<keyword evidence="3" id="KW-1185">Reference proteome</keyword>
<dbReference type="InterPro" id="IPR013078">
    <property type="entry name" value="His_Pase_superF_clade-1"/>
</dbReference>
<reference evidence="2" key="1">
    <citation type="submission" date="2010-08" db="EMBL/GenBank/DDBJ databases">
        <authorList>
            <person name="Muzny D."/>
            <person name="Qin X."/>
            <person name="Buhay C."/>
            <person name="Dugan-Rocha S."/>
            <person name="Ding Y."/>
            <person name="Chen G."/>
            <person name="Hawes A."/>
            <person name="Holder M."/>
            <person name="Jhangiani S."/>
            <person name="Johnson A."/>
            <person name="Khan Z."/>
            <person name="Li Z."/>
            <person name="Liu W."/>
            <person name="Liu X."/>
            <person name="Perez L."/>
            <person name="Shen H."/>
            <person name="Wang Q."/>
            <person name="Watt J."/>
            <person name="Xi L."/>
            <person name="Xin Y."/>
            <person name="Zhou J."/>
            <person name="Deng J."/>
            <person name="Jiang H."/>
            <person name="Liu Y."/>
            <person name="Qu J."/>
            <person name="Song X.-Z."/>
            <person name="Zhang L."/>
            <person name="Villasana D."/>
            <person name="Johnson A."/>
            <person name="Liu J."/>
            <person name="Liyanage D."/>
            <person name="Lorensuhewa L."/>
            <person name="Robinson T."/>
            <person name="Song A."/>
            <person name="Song B.-B."/>
            <person name="Dinh H."/>
            <person name="Thornton R."/>
            <person name="Coyle M."/>
            <person name="Francisco L."/>
            <person name="Jackson L."/>
            <person name="Javaid M."/>
            <person name="Korchina V."/>
            <person name="Kovar C."/>
            <person name="Mata R."/>
            <person name="Mathew T."/>
            <person name="Ngo R."/>
            <person name="Nguyen L."/>
            <person name="Nguyen N."/>
            <person name="Okwuonu G."/>
            <person name="Ongeri F."/>
            <person name="Pham C."/>
            <person name="Simmons D."/>
            <person name="Wilczek-Boney K."/>
            <person name="Hale W."/>
            <person name="Jakkamsetti A."/>
            <person name="Pham P."/>
            <person name="Ruth R."/>
            <person name="San Lucas F."/>
            <person name="Warren J."/>
            <person name="Zhang J."/>
            <person name="Zhao Z."/>
            <person name="Zhou C."/>
            <person name="Zhu D."/>
            <person name="Lee S."/>
            <person name="Bess C."/>
            <person name="Blankenburg K."/>
            <person name="Forbes L."/>
            <person name="Fu Q."/>
            <person name="Gubbala S."/>
            <person name="Hirani K."/>
            <person name="Jayaseelan J.C."/>
            <person name="Lara F."/>
            <person name="Munidasa M."/>
            <person name="Palculict T."/>
            <person name="Patil S."/>
            <person name="Pu L.-L."/>
            <person name="Saada N."/>
            <person name="Tang L."/>
            <person name="Weissenberger G."/>
            <person name="Zhu Y."/>
            <person name="Hemphill L."/>
            <person name="Shang Y."/>
            <person name="Youmans B."/>
            <person name="Ayvaz T."/>
            <person name="Ross M."/>
            <person name="Santibanez J."/>
            <person name="Aqrawi P."/>
            <person name="Gross S."/>
            <person name="Joshi V."/>
            <person name="Fowler G."/>
            <person name="Nazareth L."/>
            <person name="Reid J."/>
            <person name="Worley K."/>
            <person name="Petrosino J."/>
            <person name="Highlander S."/>
            <person name="Gibbs R."/>
        </authorList>
    </citation>
    <scope>NUCLEOTIDE SEQUENCE [LARGE SCALE GENOMIC DNA]</scope>
    <source>
        <strain evidence="2">DSM 15272</strain>
    </source>
</reference>
<dbReference type="SMART" id="SM00855">
    <property type="entry name" value="PGAM"/>
    <property type="match status" value="1"/>
</dbReference>
<evidence type="ECO:0000313" key="3">
    <source>
        <dbReference type="Proteomes" id="UP000003111"/>
    </source>
</evidence>
<organism evidence="2 3">
    <name type="scientific">Aeromicrobium marinum DSM 15272</name>
    <dbReference type="NCBI Taxonomy" id="585531"/>
    <lineage>
        <taxon>Bacteria</taxon>
        <taxon>Bacillati</taxon>
        <taxon>Actinomycetota</taxon>
        <taxon>Actinomycetes</taxon>
        <taxon>Propionibacteriales</taxon>
        <taxon>Nocardioidaceae</taxon>
        <taxon>Aeromicrobium</taxon>
    </lineage>
</organism>
<dbReference type="GO" id="GO:0070297">
    <property type="term" value="P:regulation of phosphorelay signal transduction system"/>
    <property type="evidence" value="ECO:0007669"/>
    <property type="project" value="TreeGrafter"/>
</dbReference>